<dbReference type="AlphaFoldDB" id="A0A5B7H4B1"/>
<dbReference type="GO" id="GO:0022857">
    <property type="term" value="F:transmembrane transporter activity"/>
    <property type="evidence" value="ECO:0007669"/>
    <property type="project" value="InterPro"/>
</dbReference>
<feature type="transmembrane region" description="Helical" evidence="5">
    <location>
        <begin position="39"/>
        <end position="59"/>
    </location>
</feature>
<feature type="transmembrane region" description="Helical" evidence="5">
    <location>
        <begin position="98"/>
        <end position="118"/>
    </location>
</feature>
<evidence type="ECO:0000313" key="8">
    <source>
        <dbReference type="Proteomes" id="UP000324222"/>
    </source>
</evidence>
<evidence type="ECO:0000259" key="6">
    <source>
        <dbReference type="PROSITE" id="PS50850"/>
    </source>
</evidence>
<accession>A0A5B7H4B1</accession>
<dbReference type="InterPro" id="IPR005828">
    <property type="entry name" value="MFS_sugar_transport-like"/>
</dbReference>
<dbReference type="InterPro" id="IPR036259">
    <property type="entry name" value="MFS_trans_sf"/>
</dbReference>
<reference evidence="7 8" key="1">
    <citation type="submission" date="2019-05" db="EMBL/GenBank/DDBJ databases">
        <title>Another draft genome of Portunus trituberculatus and its Hox gene families provides insights of decapod evolution.</title>
        <authorList>
            <person name="Jeong J.-H."/>
            <person name="Song I."/>
            <person name="Kim S."/>
            <person name="Choi T."/>
            <person name="Kim D."/>
            <person name="Ryu S."/>
            <person name="Kim W."/>
        </authorList>
    </citation>
    <scope>NUCLEOTIDE SEQUENCE [LARGE SCALE GENOMIC DNA]</scope>
    <source>
        <tissue evidence="7">Muscle</tissue>
    </source>
</reference>
<evidence type="ECO:0000256" key="4">
    <source>
        <dbReference type="ARBA" id="ARBA00023136"/>
    </source>
</evidence>
<dbReference type="SUPFAM" id="SSF103473">
    <property type="entry name" value="MFS general substrate transporter"/>
    <property type="match status" value="1"/>
</dbReference>
<dbReference type="InterPro" id="IPR020846">
    <property type="entry name" value="MFS_dom"/>
</dbReference>
<gene>
    <name evidence="7" type="primary">Slc22a3_0</name>
    <name evidence="7" type="ORF">E2C01_061606</name>
</gene>
<keyword evidence="8" id="KW-1185">Reference proteome</keyword>
<dbReference type="PROSITE" id="PS50850">
    <property type="entry name" value="MFS"/>
    <property type="match status" value="1"/>
</dbReference>
<dbReference type="Pfam" id="PF00083">
    <property type="entry name" value="Sugar_tr"/>
    <property type="match status" value="1"/>
</dbReference>
<keyword evidence="4 5" id="KW-0472">Membrane</keyword>
<evidence type="ECO:0000256" key="5">
    <source>
        <dbReference type="SAM" id="Phobius"/>
    </source>
</evidence>
<evidence type="ECO:0000256" key="1">
    <source>
        <dbReference type="ARBA" id="ARBA00004141"/>
    </source>
</evidence>
<name>A0A5B7H4B1_PORTR</name>
<protein>
    <submittedName>
        <fullName evidence="7">Solute carrier family 22 member 3</fullName>
    </submittedName>
</protein>
<evidence type="ECO:0000256" key="3">
    <source>
        <dbReference type="ARBA" id="ARBA00022989"/>
    </source>
</evidence>
<comment type="subcellular location">
    <subcellularLocation>
        <location evidence="1">Membrane</location>
        <topology evidence="1">Multi-pass membrane protein</topology>
    </subcellularLocation>
</comment>
<dbReference type="Gene3D" id="1.20.1250.20">
    <property type="entry name" value="MFS general substrate transporter like domains"/>
    <property type="match status" value="1"/>
</dbReference>
<dbReference type="OrthoDB" id="5296287at2759"/>
<feature type="transmembrane region" description="Helical" evidence="5">
    <location>
        <begin position="65"/>
        <end position="86"/>
    </location>
</feature>
<dbReference type="Proteomes" id="UP000324222">
    <property type="component" value="Unassembled WGS sequence"/>
</dbReference>
<proteinExistence type="predicted"/>
<comment type="caution">
    <text evidence="7">The sequence shown here is derived from an EMBL/GenBank/DDBJ whole genome shotgun (WGS) entry which is preliminary data.</text>
</comment>
<dbReference type="GO" id="GO:0016020">
    <property type="term" value="C:membrane"/>
    <property type="evidence" value="ECO:0007669"/>
    <property type="project" value="UniProtKB-SubCell"/>
</dbReference>
<keyword evidence="3 5" id="KW-1133">Transmembrane helix</keyword>
<evidence type="ECO:0000256" key="2">
    <source>
        <dbReference type="ARBA" id="ARBA00022692"/>
    </source>
</evidence>
<dbReference type="PANTHER" id="PTHR24064">
    <property type="entry name" value="SOLUTE CARRIER FAMILY 22 MEMBER"/>
    <property type="match status" value="1"/>
</dbReference>
<sequence>MSMTIMPGNYFMSHLILTLFEIPSVFVGLTVTHYFGRRFLAFSSLFLCGICCIVAPFCVDHMWKLIAVLAVLKLAVSCTLYLVFLLPSEILPTPVRTSGAGLTVVSGMLGMTFAPYLLQTFLEGEELGRGRPLTSWIHKWNVHKYPAAPPHHTKEEVQDLMNGKA</sequence>
<organism evidence="7 8">
    <name type="scientific">Portunus trituberculatus</name>
    <name type="common">Swimming crab</name>
    <name type="synonym">Neptunus trituberculatus</name>
    <dbReference type="NCBI Taxonomy" id="210409"/>
    <lineage>
        <taxon>Eukaryota</taxon>
        <taxon>Metazoa</taxon>
        <taxon>Ecdysozoa</taxon>
        <taxon>Arthropoda</taxon>
        <taxon>Crustacea</taxon>
        <taxon>Multicrustacea</taxon>
        <taxon>Malacostraca</taxon>
        <taxon>Eumalacostraca</taxon>
        <taxon>Eucarida</taxon>
        <taxon>Decapoda</taxon>
        <taxon>Pleocyemata</taxon>
        <taxon>Brachyura</taxon>
        <taxon>Eubrachyura</taxon>
        <taxon>Portunoidea</taxon>
        <taxon>Portunidae</taxon>
        <taxon>Portuninae</taxon>
        <taxon>Portunus</taxon>
    </lineage>
</organism>
<dbReference type="EMBL" id="VSRR010026236">
    <property type="protein sequence ID" value="MPC67431.1"/>
    <property type="molecule type" value="Genomic_DNA"/>
</dbReference>
<evidence type="ECO:0000313" key="7">
    <source>
        <dbReference type="EMBL" id="MPC67431.1"/>
    </source>
</evidence>
<feature type="transmembrane region" description="Helical" evidence="5">
    <location>
        <begin position="12"/>
        <end position="32"/>
    </location>
</feature>
<keyword evidence="2 5" id="KW-0812">Transmembrane</keyword>
<feature type="domain" description="Major facilitator superfamily (MFS) profile" evidence="6">
    <location>
        <begin position="1"/>
        <end position="165"/>
    </location>
</feature>